<dbReference type="AlphaFoldDB" id="A0A4P9XW92"/>
<dbReference type="Proteomes" id="UP000271241">
    <property type="component" value="Unassembled WGS sequence"/>
</dbReference>
<sequence length="213" mass="24579">MRFTSLLGITVTILAGLAFASSFANAWVPFRSSNRNAPARPPLFPEPAELVALNNISQGLFQHSPFAIVQLEGTKIMKTREEIENGYRKYKLNMVHSNGTCLRSMEIKRDIFTNMIREIIIKDPFQSEEGFAKVAEFEFTDFGTWYEIIAGTWYESIVAMPKERVTFTLDKLDSRNRLRIYIHRLRLTFYQDGVEVWNGEDIKFVPDPRITDA</sequence>
<dbReference type="EMBL" id="KZ992495">
    <property type="protein sequence ID" value="RKP09690.1"/>
    <property type="molecule type" value="Genomic_DNA"/>
</dbReference>
<organism evidence="1 2">
    <name type="scientific">Thamnocephalis sphaerospora</name>
    <dbReference type="NCBI Taxonomy" id="78915"/>
    <lineage>
        <taxon>Eukaryota</taxon>
        <taxon>Fungi</taxon>
        <taxon>Fungi incertae sedis</taxon>
        <taxon>Zoopagomycota</taxon>
        <taxon>Zoopagomycotina</taxon>
        <taxon>Zoopagomycetes</taxon>
        <taxon>Zoopagales</taxon>
        <taxon>Sigmoideomycetaceae</taxon>
        <taxon>Thamnocephalis</taxon>
    </lineage>
</organism>
<gene>
    <name evidence="1" type="ORF">THASP1DRAFT_28519</name>
</gene>
<keyword evidence="2" id="KW-1185">Reference proteome</keyword>
<evidence type="ECO:0000313" key="2">
    <source>
        <dbReference type="Proteomes" id="UP000271241"/>
    </source>
</evidence>
<protein>
    <submittedName>
        <fullName evidence="1">Uncharacterized protein</fullName>
    </submittedName>
</protein>
<accession>A0A4P9XW92</accession>
<proteinExistence type="predicted"/>
<evidence type="ECO:0000313" key="1">
    <source>
        <dbReference type="EMBL" id="RKP09690.1"/>
    </source>
</evidence>
<reference evidence="2" key="1">
    <citation type="journal article" date="2018" name="Nat. Microbiol.">
        <title>Leveraging single-cell genomics to expand the fungal tree of life.</title>
        <authorList>
            <person name="Ahrendt S.R."/>
            <person name="Quandt C.A."/>
            <person name="Ciobanu D."/>
            <person name="Clum A."/>
            <person name="Salamov A."/>
            <person name="Andreopoulos B."/>
            <person name="Cheng J.F."/>
            <person name="Woyke T."/>
            <person name="Pelin A."/>
            <person name="Henrissat B."/>
            <person name="Reynolds N.K."/>
            <person name="Benny G.L."/>
            <person name="Smith M.E."/>
            <person name="James T.Y."/>
            <person name="Grigoriev I.V."/>
        </authorList>
    </citation>
    <scope>NUCLEOTIDE SEQUENCE [LARGE SCALE GENOMIC DNA]</scope>
    <source>
        <strain evidence="2">RSA 1356</strain>
    </source>
</reference>
<name>A0A4P9XW92_9FUNG</name>